<name>A0ABS7TLB1_9BACT</name>
<sequence>MSGRRSDGPVPSDTLAALGRASEDPGRHLWLVPAPVASDVLHEDDALHELDALLAGPGLDDRAVARAVALVARVPGRLRAVVAALAAAGTPVAVAALLGSPQVPGALEAVARALARGLTRALPGADAAPVFFALDFRGSRARPFPDLLRRAQLLAGEPSGALRLDVLRVDDRPAYRLSFWPDTLAPRPRATLARACAADLALLHGRLARLRGTRLWLNGFCFDPDGPVSVAAQSHLLRAWLAWSEGHAP</sequence>
<protein>
    <submittedName>
        <fullName evidence="1">Uncharacterized protein</fullName>
    </submittedName>
</protein>
<dbReference type="RefSeq" id="WP_224190797.1">
    <property type="nucleotide sequence ID" value="NZ_JAIRAU010000002.1"/>
</dbReference>
<reference evidence="1" key="1">
    <citation type="submission" date="2021-08" db="EMBL/GenBank/DDBJ databases">
        <authorList>
            <person name="Stevens D.C."/>
        </authorList>
    </citation>
    <scope>NUCLEOTIDE SEQUENCE</scope>
    <source>
        <strain evidence="1">DSM 53165</strain>
    </source>
</reference>
<dbReference type="EMBL" id="JAIRAU010000002">
    <property type="protein sequence ID" value="MBZ5709020.1"/>
    <property type="molecule type" value="Genomic_DNA"/>
</dbReference>
<accession>A0ABS7TLB1</accession>
<keyword evidence="2" id="KW-1185">Reference proteome</keyword>
<dbReference type="Proteomes" id="UP001139031">
    <property type="component" value="Unassembled WGS sequence"/>
</dbReference>
<evidence type="ECO:0000313" key="1">
    <source>
        <dbReference type="EMBL" id="MBZ5709020.1"/>
    </source>
</evidence>
<comment type="caution">
    <text evidence="1">The sequence shown here is derived from an EMBL/GenBank/DDBJ whole genome shotgun (WGS) entry which is preliminary data.</text>
</comment>
<gene>
    <name evidence="1" type="ORF">K7C98_07100</name>
</gene>
<evidence type="ECO:0000313" key="2">
    <source>
        <dbReference type="Proteomes" id="UP001139031"/>
    </source>
</evidence>
<organism evidence="1 2">
    <name type="scientific">Nannocystis pusilla</name>
    <dbReference type="NCBI Taxonomy" id="889268"/>
    <lineage>
        <taxon>Bacteria</taxon>
        <taxon>Pseudomonadati</taxon>
        <taxon>Myxococcota</taxon>
        <taxon>Polyangia</taxon>
        <taxon>Nannocystales</taxon>
        <taxon>Nannocystaceae</taxon>
        <taxon>Nannocystis</taxon>
    </lineage>
</organism>
<proteinExistence type="predicted"/>